<feature type="non-terminal residue" evidence="1">
    <location>
        <position position="1"/>
    </location>
</feature>
<reference evidence="1" key="1">
    <citation type="submission" date="2018-05" db="EMBL/GenBank/DDBJ databases">
        <authorList>
            <person name="Lanie J.A."/>
            <person name="Ng W.-L."/>
            <person name="Kazmierczak K.M."/>
            <person name="Andrzejewski T.M."/>
            <person name="Davidsen T.M."/>
            <person name="Wayne K.J."/>
            <person name="Tettelin H."/>
            <person name="Glass J.I."/>
            <person name="Rusch D."/>
            <person name="Podicherti R."/>
            <person name="Tsui H.-C.T."/>
            <person name="Winkler M.E."/>
        </authorList>
    </citation>
    <scope>NUCLEOTIDE SEQUENCE</scope>
</reference>
<proteinExistence type="predicted"/>
<protein>
    <submittedName>
        <fullName evidence="1">Uncharacterized protein</fullName>
    </submittedName>
</protein>
<accession>A0A382UUC6</accession>
<organism evidence="1">
    <name type="scientific">marine metagenome</name>
    <dbReference type="NCBI Taxonomy" id="408172"/>
    <lineage>
        <taxon>unclassified sequences</taxon>
        <taxon>metagenomes</taxon>
        <taxon>ecological metagenomes</taxon>
    </lineage>
</organism>
<feature type="non-terminal residue" evidence="1">
    <location>
        <position position="82"/>
    </location>
</feature>
<sequence>VFKDERIFEVDVVEPISTHKRWKTFKLVCVCKAVETEIGELVPCPTSSWGKRVEKLWKPKVQKGEEREVTELVVIEFSGFEL</sequence>
<dbReference type="EMBL" id="UINC01146516">
    <property type="protein sequence ID" value="SVD37288.1"/>
    <property type="molecule type" value="Genomic_DNA"/>
</dbReference>
<dbReference type="AlphaFoldDB" id="A0A382UUC6"/>
<gene>
    <name evidence="1" type="ORF">METZ01_LOCUS390142</name>
</gene>
<name>A0A382UUC6_9ZZZZ</name>
<evidence type="ECO:0000313" key="1">
    <source>
        <dbReference type="EMBL" id="SVD37288.1"/>
    </source>
</evidence>